<evidence type="ECO:0000259" key="2">
    <source>
        <dbReference type="PROSITE" id="PS50943"/>
    </source>
</evidence>
<dbReference type="Gene3D" id="1.10.260.40">
    <property type="entry name" value="lambda repressor-like DNA-binding domains"/>
    <property type="match status" value="1"/>
</dbReference>
<dbReference type="PANTHER" id="PTHR46797:SF1">
    <property type="entry name" value="METHYLPHOSPHONATE SYNTHASE"/>
    <property type="match status" value="1"/>
</dbReference>
<sequence length="109" mass="12389">MNNGTLNKELISFSSHLDDQYGKQGSAEREQYEEEFEAFKLGAMIQELRKKQGLTQEQLADKCGTTKTYISRIENNASDIRLSTLMRIVREGLGGNLKLSVTDRGLRFQ</sequence>
<evidence type="ECO:0000313" key="3">
    <source>
        <dbReference type="EMBL" id="CAG5068016.1"/>
    </source>
</evidence>
<dbReference type="InterPro" id="IPR010982">
    <property type="entry name" value="Lambda_DNA-bd_dom_sf"/>
</dbReference>
<dbReference type="Pfam" id="PF01381">
    <property type="entry name" value="HTH_3"/>
    <property type="match status" value="1"/>
</dbReference>
<evidence type="ECO:0000313" key="4">
    <source>
        <dbReference type="Proteomes" id="UP000679725"/>
    </source>
</evidence>
<protein>
    <recommendedName>
        <fullName evidence="2">HTH cro/C1-type domain-containing protein</fullName>
    </recommendedName>
</protein>
<dbReference type="PROSITE" id="PS50943">
    <property type="entry name" value="HTH_CROC1"/>
    <property type="match status" value="1"/>
</dbReference>
<feature type="domain" description="HTH cro/C1-type" evidence="2">
    <location>
        <begin position="45"/>
        <end position="88"/>
    </location>
</feature>
<dbReference type="PANTHER" id="PTHR46797">
    <property type="entry name" value="HTH-TYPE TRANSCRIPTIONAL REGULATOR"/>
    <property type="match status" value="1"/>
</dbReference>
<organism evidence="3 4">
    <name type="scientific">Dyadobacter linearis</name>
    <dbReference type="NCBI Taxonomy" id="2823330"/>
    <lineage>
        <taxon>Bacteria</taxon>
        <taxon>Pseudomonadati</taxon>
        <taxon>Bacteroidota</taxon>
        <taxon>Cytophagia</taxon>
        <taxon>Cytophagales</taxon>
        <taxon>Spirosomataceae</taxon>
        <taxon>Dyadobacter</taxon>
    </lineage>
</organism>
<comment type="caution">
    <text evidence="3">The sequence shown here is derived from an EMBL/GenBank/DDBJ whole genome shotgun (WGS) entry which is preliminary data.</text>
</comment>
<proteinExistence type="predicted"/>
<keyword evidence="1" id="KW-0238">DNA-binding</keyword>
<dbReference type="Proteomes" id="UP000679725">
    <property type="component" value="Unassembled WGS sequence"/>
</dbReference>
<dbReference type="InterPro" id="IPR050807">
    <property type="entry name" value="TransReg_Diox_bact_type"/>
</dbReference>
<accession>A0ABM8UKK6</accession>
<name>A0ABM8UKK6_9BACT</name>
<dbReference type="InterPro" id="IPR001387">
    <property type="entry name" value="Cro/C1-type_HTH"/>
</dbReference>
<dbReference type="CDD" id="cd00093">
    <property type="entry name" value="HTH_XRE"/>
    <property type="match status" value="1"/>
</dbReference>
<dbReference type="SMART" id="SM00530">
    <property type="entry name" value="HTH_XRE"/>
    <property type="match status" value="1"/>
</dbReference>
<gene>
    <name evidence="3" type="ORF">DYBT9623_00744</name>
</gene>
<reference evidence="3 4" key="1">
    <citation type="submission" date="2021-04" db="EMBL/GenBank/DDBJ databases">
        <authorList>
            <person name="Rodrigo-Torres L."/>
            <person name="Arahal R. D."/>
            <person name="Lucena T."/>
        </authorList>
    </citation>
    <scope>NUCLEOTIDE SEQUENCE [LARGE SCALE GENOMIC DNA]</scope>
    <source>
        <strain evidence="3 4">CECT 9623</strain>
    </source>
</reference>
<dbReference type="RefSeq" id="WP_215232135.1">
    <property type="nucleotide sequence ID" value="NZ_CAJRAU010000001.1"/>
</dbReference>
<keyword evidence="4" id="KW-1185">Reference proteome</keyword>
<dbReference type="EMBL" id="CAJRAU010000001">
    <property type="protein sequence ID" value="CAG5068016.1"/>
    <property type="molecule type" value="Genomic_DNA"/>
</dbReference>
<dbReference type="SUPFAM" id="SSF47413">
    <property type="entry name" value="lambda repressor-like DNA-binding domains"/>
    <property type="match status" value="1"/>
</dbReference>
<evidence type="ECO:0000256" key="1">
    <source>
        <dbReference type="ARBA" id="ARBA00023125"/>
    </source>
</evidence>